<accession>A0ABT2HBX5</accession>
<reference evidence="1" key="1">
    <citation type="submission" date="2022-08" db="EMBL/GenBank/DDBJ databases">
        <authorList>
            <person name="Deng Y."/>
            <person name="Han X.-F."/>
            <person name="Zhang Y.-Q."/>
        </authorList>
    </citation>
    <scope>NUCLEOTIDE SEQUENCE</scope>
    <source>
        <strain evidence="1">CPCC 203386</strain>
    </source>
</reference>
<comment type="caution">
    <text evidence="1">The sequence shown here is derived from an EMBL/GenBank/DDBJ whole genome shotgun (WGS) entry which is preliminary data.</text>
</comment>
<keyword evidence="2" id="KW-1185">Reference proteome</keyword>
<dbReference type="EMBL" id="JANLCJ010000719">
    <property type="protein sequence ID" value="MCS5737449.1"/>
    <property type="molecule type" value="Genomic_DNA"/>
</dbReference>
<protein>
    <submittedName>
        <fullName evidence="1">Uncharacterized protein</fullName>
    </submittedName>
</protein>
<gene>
    <name evidence="1" type="ORF">N1032_27340</name>
</gene>
<dbReference type="RefSeq" id="WP_259543848.1">
    <property type="nucleotide sequence ID" value="NZ_JANLCJ010000719.1"/>
</dbReference>
<name>A0ABT2HBX5_9MICO</name>
<evidence type="ECO:0000313" key="2">
    <source>
        <dbReference type="Proteomes" id="UP001165586"/>
    </source>
</evidence>
<dbReference type="Proteomes" id="UP001165586">
    <property type="component" value="Unassembled WGS sequence"/>
</dbReference>
<proteinExistence type="predicted"/>
<evidence type="ECO:0000313" key="1">
    <source>
        <dbReference type="EMBL" id="MCS5737449.1"/>
    </source>
</evidence>
<organism evidence="1 2">
    <name type="scientific">Herbiconiux daphne</name>
    <dbReference type="NCBI Taxonomy" id="2970914"/>
    <lineage>
        <taxon>Bacteria</taxon>
        <taxon>Bacillati</taxon>
        <taxon>Actinomycetota</taxon>
        <taxon>Actinomycetes</taxon>
        <taxon>Micrococcales</taxon>
        <taxon>Microbacteriaceae</taxon>
        <taxon>Herbiconiux</taxon>
    </lineage>
</organism>
<sequence>MCELCKAEGKGIKQIELLLTVELDNGVKEIPFRAFSAPDNEGVHVCIDGHRAKFVAGIFKEILPQIMESIKATNNWAVKPDFVTSTVQ</sequence>